<accession>A0ABS6X4I0</accession>
<organism evidence="1 2">
    <name type="scientific">Hymenobacter profundi</name>
    <dbReference type="NCBI Taxonomy" id="1982110"/>
    <lineage>
        <taxon>Bacteria</taxon>
        <taxon>Pseudomonadati</taxon>
        <taxon>Bacteroidota</taxon>
        <taxon>Cytophagia</taxon>
        <taxon>Cytophagales</taxon>
        <taxon>Hymenobacteraceae</taxon>
        <taxon>Hymenobacter</taxon>
    </lineage>
</organism>
<dbReference type="EMBL" id="JAHWGL010000121">
    <property type="protein sequence ID" value="MBW3130756.1"/>
    <property type="molecule type" value="Genomic_DNA"/>
</dbReference>
<sequence length="419" mass="49515">MILEKEAKQFKDFESSTFVTTNQLSRILDKRDEFKEDLTRVFKISEQETEVLKIGNAKFLLESIHKLDNQCEKIDIITKIKDINLQKILEKEKAIFEIFSISDNFILSKNKSDLLVAETRYSAKNDLLDYYNFSKFANYCRDKDFDKLIDTIKEYLKSKNIDNVEEKNLRLVYKLDDNTFYIRAITSSKDYRDFGINFSVFVALVALGRYAEDSKNEVYIDNYVVDDSELYISFSMRNQVKVNKNLSLSFNLILENDEVKRNSVSFNGVFKLKFEDNEKFSEIYIRPRGLKTEDNNYPIDLLTFAHRGKVDSIFEKTKNLPKLIDFFISQVSEDAKKISEIKNPDDVKRFISDKISNSRKPEFKIHKAEIVKKLTSINVDNTFKLFELLREVEDLFEHDDVISRNFWRTKLYESLIERK</sequence>
<dbReference type="Proteomes" id="UP000826188">
    <property type="component" value="Unassembled WGS sequence"/>
</dbReference>
<dbReference type="RefSeq" id="WP_219161236.1">
    <property type="nucleotide sequence ID" value="NZ_JAHWGL010000121.1"/>
</dbReference>
<comment type="caution">
    <text evidence="1">The sequence shown here is derived from an EMBL/GenBank/DDBJ whole genome shotgun (WGS) entry which is preliminary data.</text>
</comment>
<name>A0ABS6X4I0_9BACT</name>
<keyword evidence="2" id="KW-1185">Reference proteome</keyword>
<evidence type="ECO:0000313" key="2">
    <source>
        <dbReference type="Proteomes" id="UP000826188"/>
    </source>
</evidence>
<evidence type="ECO:0000313" key="1">
    <source>
        <dbReference type="EMBL" id="MBW3130756.1"/>
    </source>
</evidence>
<reference evidence="1 2" key="1">
    <citation type="submission" date="2021-07" db="EMBL/GenBank/DDBJ databases">
        <title>Hymenobacter profundi sp. nov., isolated from deep-sea water.</title>
        <authorList>
            <person name="Kim M.K."/>
        </authorList>
    </citation>
    <scope>NUCLEOTIDE SEQUENCE [LARGE SCALE GENOMIC DNA]</scope>
    <source>
        <strain evidence="1 2">M2</strain>
    </source>
</reference>
<gene>
    <name evidence="1" type="ORF">KYK14_19500</name>
</gene>
<proteinExistence type="predicted"/>
<protein>
    <submittedName>
        <fullName evidence="1">Uncharacterized protein</fullName>
    </submittedName>
</protein>